<proteinExistence type="predicted"/>
<evidence type="ECO:0000313" key="3">
    <source>
        <dbReference type="Proteomes" id="UP001363151"/>
    </source>
</evidence>
<feature type="compositionally biased region" description="Basic residues" evidence="1">
    <location>
        <begin position="211"/>
        <end position="228"/>
    </location>
</feature>
<organism evidence="2 3">
    <name type="scientific">Aureococcus anophagefferens</name>
    <name type="common">Harmful bloom alga</name>
    <dbReference type="NCBI Taxonomy" id="44056"/>
    <lineage>
        <taxon>Eukaryota</taxon>
        <taxon>Sar</taxon>
        <taxon>Stramenopiles</taxon>
        <taxon>Ochrophyta</taxon>
        <taxon>Pelagophyceae</taxon>
        <taxon>Pelagomonadales</taxon>
        <taxon>Pelagomonadaceae</taxon>
        <taxon>Aureococcus</taxon>
    </lineage>
</organism>
<dbReference type="EMBL" id="JBBJCI010000121">
    <property type="protein sequence ID" value="KAK7248068.1"/>
    <property type="molecule type" value="Genomic_DNA"/>
</dbReference>
<evidence type="ECO:0000313" key="2">
    <source>
        <dbReference type="EMBL" id="KAK7248068.1"/>
    </source>
</evidence>
<protein>
    <submittedName>
        <fullName evidence="2">Uncharacterized protein</fullName>
    </submittedName>
</protein>
<keyword evidence="3" id="KW-1185">Reference proteome</keyword>
<accession>A0ABR1G555</accession>
<reference evidence="2 3" key="1">
    <citation type="submission" date="2024-03" db="EMBL/GenBank/DDBJ databases">
        <title>Aureococcus anophagefferens CCMP1851 and Kratosvirus quantuckense: Draft genome of a second virus-susceptible host strain in the model system.</title>
        <authorList>
            <person name="Chase E."/>
            <person name="Truchon A.R."/>
            <person name="Schepens W."/>
            <person name="Wilhelm S.W."/>
        </authorList>
    </citation>
    <scope>NUCLEOTIDE SEQUENCE [LARGE SCALE GENOMIC DNA]</scope>
    <source>
        <strain evidence="2 3">CCMP1851</strain>
    </source>
</reference>
<name>A0ABR1G555_AURAN</name>
<sequence length="288" mass="29216">MFASLAVLGDPAARSEPTATGECALDVDLLVPRAGAGAYVDVAVVDAASGLVLSGFELDGALLEGDALEVEAELDGVVVGSRRSRAGDSFAGAGNLRLELPVEADGARRLALRVYDGAGRLRGAARGPAPASYAVSVSVGGNALGSTAPAFPVSSPAGGGRASVAWYDRFDLAVPWGAGRRGRRGVAGARPRRGRRDADVGRRRGAGGVRRGPRGGAGRRRGDARRRAASSTIAVTSFADAADLAVADRRALDAAIDGLEARPNLAHRVVGALDLLRDAAEDPPALVA</sequence>
<gene>
    <name evidence="2" type="ORF">SO694_00087177</name>
</gene>
<feature type="region of interest" description="Disordered" evidence="1">
    <location>
        <begin position="180"/>
        <end position="228"/>
    </location>
</feature>
<dbReference type="Proteomes" id="UP001363151">
    <property type="component" value="Unassembled WGS sequence"/>
</dbReference>
<comment type="caution">
    <text evidence="2">The sequence shown here is derived from an EMBL/GenBank/DDBJ whole genome shotgun (WGS) entry which is preliminary data.</text>
</comment>
<feature type="compositionally biased region" description="Basic residues" evidence="1">
    <location>
        <begin position="180"/>
        <end position="195"/>
    </location>
</feature>
<evidence type="ECO:0000256" key="1">
    <source>
        <dbReference type="SAM" id="MobiDB-lite"/>
    </source>
</evidence>